<dbReference type="InterPro" id="IPR003864">
    <property type="entry name" value="CSC1/OSCA1-like_7TM"/>
</dbReference>
<dbReference type="Pfam" id="PF13967">
    <property type="entry name" value="RSN1_TM"/>
    <property type="match status" value="1"/>
</dbReference>
<evidence type="ECO:0000313" key="12">
    <source>
        <dbReference type="EMBL" id="CAK7917863.1"/>
    </source>
</evidence>
<evidence type="ECO:0000259" key="10">
    <source>
        <dbReference type="Pfam" id="PF13967"/>
    </source>
</evidence>
<dbReference type="Pfam" id="PF14703">
    <property type="entry name" value="PHM7_cyt"/>
    <property type="match status" value="1"/>
</dbReference>
<feature type="transmembrane region" description="Helical" evidence="8">
    <location>
        <begin position="404"/>
        <end position="430"/>
    </location>
</feature>
<reference evidence="12 13" key="1">
    <citation type="submission" date="2024-01" db="EMBL/GenBank/DDBJ databases">
        <authorList>
            <consortium name="Genoscope - CEA"/>
            <person name="William W."/>
        </authorList>
    </citation>
    <scope>NUCLEOTIDE SEQUENCE [LARGE SCALE GENOMIC DNA]</scope>
    <source>
        <strain evidence="12 13">29B2s-10</strain>
    </source>
</reference>
<evidence type="ECO:0000256" key="1">
    <source>
        <dbReference type="ARBA" id="ARBA00004141"/>
    </source>
</evidence>
<dbReference type="PANTHER" id="PTHR13018">
    <property type="entry name" value="PROBABLE MEMBRANE PROTEIN DUF221-RELATED"/>
    <property type="match status" value="1"/>
</dbReference>
<feature type="transmembrane region" description="Helical" evidence="8">
    <location>
        <begin position="92"/>
        <end position="117"/>
    </location>
</feature>
<keyword evidence="13" id="KW-1185">Reference proteome</keyword>
<evidence type="ECO:0000259" key="11">
    <source>
        <dbReference type="Pfam" id="PF14703"/>
    </source>
</evidence>
<feature type="transmembrane region" description="Helical" evidence="8">
    <location>
        <begin position="498"/>
        <end position="520"/>
    </location>
</feature>
<feature type="transmembrane region" description="Helical" evidence="8">
    <location>
        <begin position="20"/>
        <end position="40"/>
    </location>
</feature>
<keyword evidence="4 8" id="KW-0812">Transmembrane</keyword>
<evidence type="ECO:0000313" key="13">
    <source>
        <dbReference type="Proteomes" id="UP001497600"/>
    </source>
</evidence>
<name>A0ABP0EJC8_9ASCO</name>
<evidence type="ECO:0000256" key="2">
    <source>
        <dbReference type="ARBA" id="ARBA00007779"/>
    </source>
</evidence>
<sequence>MSSWVSDSDDPTALRGAQRVFTAQLSLCVVIGVSSLLLFCMLRAKWPHMYALRTLREGGGVVRPLPPGWFGWVPAVIMFSDEELLRVSGLDAYVFVAFFQMAIRIFLLLSVLAVCVISPARYWTHRDDGVKSWAGGLDMGFFLGPRPTSASASTGGKDPIGGIPTYDGPWFFWLYVAATYAFSAIVYLFLFDYTKKILKIRQKYLASQDSVTDRTILLSGIPKKILSKNNPRELASFVESMGIGKVLDVKLVYDWEPLDRLFVERKRILGRLEEEYAKIHGLSVNLYNDETPAVVPKRLCGSSHDDDSPRIVGLRDQLLSINRAIRSVQDKFDFQRGTMSDRHEFKQISSAFITMDSVASAQMAAQTVLDPRVHKLIVHLAPAPKDIKWDSFRLSPTERVVKSYIITFIIVLSFLVLFFPISSISTLLNLKTITKLWPDLGAAIGRSKTLTTLITGLLPPFLFSLFNFLLPYFYKFLTYYQGYLSNSDIELSTLSKNFFYIFFNLFLVFTVTGTASNFFGLIGDTTKIAYQLATSLQRLSLFYINLILLQGVAMFPIRLLQISDFLLLNILGKVFFLRNLVCKTPRDYRFYYYTPPIFDFGLQLPQHLLIFIIVLIYSVVSTKIITCGLVYFVLGHLVYKYQLIYNFVHPPHSTGKVWPMIFRRLILGVIIFQIFMCGTLALNDAYILAALCVPLIFISLIIQWNFENYYLPLHKFIALRAIQNPYDDYEKEFNEDESSISSTSTGLQPVQPHGGEGDDEDAAAVQDEGCNETTSLLQSRRKSPPLRRRKSTIDEEREQFSNYTYPHLNDPLNGPWVGFEGNYVSLLKYSQESSGGVHTHDYESGDISILSTTENETIIKKKLTVSEWE</sequence>
<keyword evidence="3" id="KW-0813">Transport</keyword>
<evidence type="ECO:0000256" key="4">
    <source>
        <dbReference type="ARBA" id="ARBA00022692"/>
    </source>
</evidence>
<feature type="transmembrane region" description="Helical" evidence="8">
    <location>
        <begin position="661"/>
        <end position="681"/>
    </location>
</feature>
<gene>
    <name evidence="12" type="primary">CSC1</name>
    <name evidence="12" type="ORF">CAAN4_G10594</name>
</gene>
<feature type="transmembrane region" description="Helical" evidence="8">
    <location>
        <begin position="170"/>
        <end position="191"/>
    </location>
</feature>
<dbReference type="PANTHER" id="PTHR13018:SF5">
    <property type="entry name" value="RE44586P"/>
    <property type="match status" value="1"/>
</dbReference>
<dbReference type="InterPro" id="IPR032880">
    <property type="entry name" value="CSC1/OSCA1-like_N"/>
</dbReference>
<dbReference type="EMBL" id="OZ004259">
    <property type="protein sequence ID" value="CAK7917863.1"/>
    <property type="molecule type" value="Genomic_DNA"/>
</dbReference>
<feature type="transmembrane region" description="Helical" evidence="8">
    <location>
        <begin position="450"/>
        <end position="474"/>
    </location>
</feature>
<dbReference type="Proteomes" id="UP001497600">
    <property type="component" value="Chromosome G"/>
</dbReference>
<feature type="region of interest" description="Disordered" evidence="7">
    <location>
        <begin position="733"/>
        <end position="795"/>
    </location>
</feature>
<feature type="compositionally biased region" description="Polar residues" evidence="7">
    <location>
        <begin position="739"/>
        <end position="748"/>
    </location>
</feature>
<feature type="transmembrane region" description="Helical" evidence="8">
    <location>
        <begin position="608"/>
        <end position="634"/>
    </location>
</feature>
<dbReference type="InterPro" id="IPR045122">
    <property type="entry name" value="Csc1-like"/>
</dbReference>
<evidence type="ECO:0000256" key="7">
    <source>
        <dbReference type="SAM" id="MobiDB-lite"/>
    </source>
</evidence>
<evidence type="ECO:0000256" key="5">
    <source>
        <dbReference type="ARBA" id="ARBA00022989"/>
    </source>
</evidence>
<feature type="transmembrane region" description="Helical" evidence="8">
    <location>
        <begin position="541"/>
        <end position="559"/>
    </location>
</feature>
<keyword evidence="6 8" id="KW-0472">Membrane</keyword>
<organism evidence="12 13">
    <name type="scientific">[Candida] anglica</name>
    <dbReference type="NCBI Taxonomy" id="148631"/>
    <lineage>
        <taxon>Eukaryota</taxon>
        <taxon>Fungi</taxon>
        <taxon>Dikarya</taxon>
        <taxon>Ascomycota</taxon>
        <taxon>Saccharomycotina</taxon>
        <taxon>Pichiomycetes</taxon>
        <taxon>Debaryomycetaceae</taxon>
        <taxon>Kurtzmaniella</taxon>
    </lineage>
</organism>
<comment type="similarity">
    <text evidence="2">Belongs to the CSC1 (TC 1.A.17) family.</text>
</comment>
<protein>
    <submittedName>
        <fullName evidence="12">Calcium permeable stress-gated cation channel 1</fullName>
    </submittedName>
</protein>
<feature type="domain" description="CSC1/OSCA1-like cytosolic" evidence="11">
    <location>
        <begin position="213"/>
        <end position="390"/>
    </location>
</feature>
<dbReference type="Pfam" id="PF02714">
    <property type="entry name" value="RSN1_7TM"/>
    <property type="match status" value="1"/>
</dbReference>
<accession>A0ABP0EJC8</accession>
<evidence type="ECO:0000256" key="8">
    <source>
        <dbReference type="SAM" id="Phobius"/>
    </source>
</evidence>
<feature type="domain" description="CSC1/OSCA1-like N-terminal transmembrane" evidence="10">
    <location>
        <begin position="21"/>
        <end position="191"/>
    </location>
</feature>
<comment type="subcellular location">
    <subcellularLocation>
        <location evidence="1">Membrane</location>
        <topology evidence="1">Multi-pass membrane protein</topology>
    </subcellularLocation>
</comment>
<evidence type="ECO:0000259" key="9">
    <source>
        <dbReference type="Pfam" id="PF02714"/>
    </source>
</evidence>
<proteinExistence type="inferred from homology"/>
<feature type="transmembrane region" description="Helical" evidence="8">
    <location>
        <begin position="687"/>
        <end position="706"/>
    </location>
</feature>
<evidence type="ECO:0000256" key="3">
    <source>
        <dbReference type="ARBA" id="ARBA00022448"/>
    </source>
</evidence>
<evidence type="ECO:0000256" key="6">
    <source>
        <dbReference type="ARBA" id="ARBA00023136"/>
    </source>
</evidence>
<feature type="domain" description="CSC1/OSCA1-like 7TM region" evidence="9">
    <location>
        <begin position="402"/>
        <end position="680"/>
    </location>
</feature>
<dbReference type="InterPro" id="IPR027815">
    <property type="entry name" value="CSC1/OSCA1-like_cyt"/>
</dbReference>
<keyword evidence="5 8" id="KW-1133">Transmembrane helix</keyword>
<feature type="compositionally biased region" description="Basic residues" evidence="7">
    <location>
        <begin position="779"/>
        <end position="790"/>
    </location>
</feature>